<dbReference type="GO" id="GO:1902495">
    <property type="term" value="C:transmembrane transporter complex"/>
    <property type="evidence" value="ECO:0007669"/>
    <property type="project" value="TreeGrafter"/>
</dbReference>
<keyword evidence="2" id="KW-0677">Repeat</keyword>
<evidence type="ECO:0000256" key="6">
    <source>
        <dbReference type="SAM" id="Phobius"/>
    </source>
</evidence>
<keyword evidence="6" id="KW-0472">Membrane</keyword>
<dbReference type="Proteomes" id="UP001153620">
    <property type="component" value="Chromosome 3"/>
</dbReference>
<dbReference type="PANTHER" id="PTHR47143:SF4">
    <property type="entry name" value="TRANSIENT RECEPTOR POTENTIAL CATION CHANNEL PROTEIN PAINLESS"/>
    <property type="match status" value="1"/>
</dbReference>
<protein>
    <submittedName>
        <fullName evidence="7">Uncharacterized protein</fullName>
    </submittedName>
</protein>
<feature type="transmembrane region" description="Helical" evidence="6">
    <location>
        <begin position="482"/>
        <end position="505"/>
    </location>
</feature>
<keyword evidence="3" id="KW-0040">ANK repeat</keyword>
<feature type="transmembrane region" description="Helical" evidence="6">
    <location>
        <begin position="379"/>
        <end position="400"/>
    </location>
</feature>
<dbReference type="GO" id="GO:0022857">
    <property type="term" value="F:transmembrane transporter activity"/>
    <property type="evidence" value="ECO:0007669"/>
    <property type="project" value="TreeGrafter"/>
</dbReference>
<evidence type="ECO:0000313" key="8">
    <source>
        <dbReference type="Proteomes" id="UP001153620"/>
    </source>
</evidence>
<organism evidence="7 8">
    <name type="scientific">Chironomus riparius</name>
    <dbReference type="NCBI Taxonomy" id="315576"/>
    <lineage>
        <taxon>Eukaryota</taxon>
        <taxon>Metazoa</taxon>
        <taxon>Ecdysozoa</taxon>
        <taxon>Arthropoda</taxon>
        <taxon>Hexapoda</taxon>
        <taxon>Insecta</taxon>
        <taxon>Pterygota</taxon>
        <taxon>Neoptera</taxon>
        <taxon>Endopterygota</taxon>
        <taxon>Diptera</taxon>
        <taxon>Nematocera</taxon>
        <taxon>Chironomoidea</taxon>
        <taxon>Chironomidae</taxon>
        <taxon>Chironominae</taxon>
        <taxon>Chironomus</taxon>
    </lineage>
</organism>
<dbReference type="PANTHER" id="PTHR47143">
    <property type="entry name" value="TRANSIENT RECEPTOR POTENTIAL CATION CHANNEL PROTEIN PAINLESS"/>
    <property type="match status" value="1"/>
</dbReference>
<name>A0A9N9S0A7_9DIPT</name>
<evidence type="ECO:0000256" key="3">
    <source>
        <dbReference type="ARBA" id="ARBA00023043"/>
    </source>
</evidence>
<dbReference type="InterPro" id="IPR052076">
    <property type="entry name" value="TRP_cation_channel"/>
</dbReference>
<dbReference type="InterPro" id="IPR036770">
    <property type="entry name" value="Ankyrin_rpt-contain_sf"/>
</dbReference>
<keyword evidence="6" id="KW-1133">Transmembrane helix</keyword>
<keyword evidence="1" id="KW-0813">Transport</keyword>
<dbReference type="SUPFAM" id="SSF81324">
    <property type="entry name" value="Voltage-gated potassium channels"/>
    <property type="match status" value="1"/>
</dbReference>
<keyword evidence="6" id="KW-0812">Transmembrane</keyword>
<dbReference type="GO" id="GO:0034220">
    <property type="term" value="P:monoatomic ion transmembrane transport"/>
    <property type="evidence" value="ECO:0007669"/>
    <property type="project" value="UniProtKB-KW"/>
</dbReference>
<evidence type="ECO:0000313" key="7">
    <source>
        <dbReference type="EMBL" id="CAG9806960.1"/>
    </source>
</evidence>
<dbReference type="AlphaFoldDB" id="A0A9N9S0A7"/>
<evidence type="ECO:0000256" key="1">
    <source>
        <dbReference type="ARBA" id="ARBA00022448"/>
    </source>
</evidence>
<feature type="transmembrane region" description="Helical" evidence="6">
    <location>
        <begin position="453"/>
        <end position="470"/>
    </location>
</feature>
<reference evidence="7" key="1">
    <citation type="submission" date="2022-01" db="EMBL/GenBank/DDBJ databases">
        <authorList>
            <person name="King R."/>
        </authorList>
    </citation>
    <scope>NUCLEOTIDE SEQUENCE</scope>
</reference>
<dbReference type="SUPFAM" id="SSF48403">
    <property type="entry name" value="Ankyrin repeat"/>
    <property type="match status" value="1"/>
</dbReference>
<keyword evidence="4" id="KW-0406">Ion transport</keyword>
<keyword evidence="8" id="KW-1185">Reference proteome</keyword>
<gene>
    <name evidence="7" type="ORF">CHIRRI_LOCUS9812</name>
</gene>
<accession>A0A9N9S0A7</accession>
<reference evidence="7" key="2">
    <citation type="submission" date="2022-10" db="EMBL/GenBank/DDBJ databases">
        <authorList>
            <consortium name="ENA_rothamsted_submissions"/>
            <consortium name="culmorum"/>
            <person name="King R."/>
        </authorList>
    </citation>
    <scope>NUCLEOTIDE SEQUENCE</scope>
</reference>
<evidence type="ECO:0000256" key="5">
    <source>
        <dbReference type="ARBA" id="ARBA00023303"/>
    </source>
</evidence>
<dbReference type="OrthoDB" id="7784786at2759"/>
<feature type="transmembrane region" description="Helical" evidence="6">
    <location>
        <begin position="517"/>
        <end position="538"/>
    </location>
</feature>
<evidence type="ECO:0000256" key="2">
    <source>
        <dbReference type="ARBA" id="ARBA00022737"/>
    </source>
</evidence>
<sequence length="554" mass="64644">MMKILLSYGCNANSSDTQGKTPFSILVNKLQNLKNGNEILKYFRDHASDQRRKSKLTKVVTAFEDEEIFDVSFLNLKDLLRNGDINKFEDEFPQLKGSYQAYKTNCEDFLEFAIESRLINVIDLIVNSASSKNINDLRLEENNSKILLLFWAYKEADLEVFSIFLLNPHISLHFGSSTLLHYFFEKFKIYSSKDSKESDEYQWTSEMTSNEKKCFDLILKNTRCDRDYLNKLDEDGYPAIYYSVKYGVDYMTRRLLEEGAYIGSVITNIRRSLLSDFLDSCITSNSKFQDDKDFKLTVDYKFLEPSSINNKYGMNQIAINIPNSSVEKLHPFSVKEHHDNYDCEMISLRKLVGNANLQRLIMHPVLASFVFLKWSKIRFLIHLNLIFTLLYIFSFIPFVLINEHRTTSNNNCSNLIYKPLYVASFLSITVLILRELSQLILSPKRYILSRSNWIDIALILVSLAILLDFWSRNHHLRMLQTIIILLAMWEYFNLLGYLPLLSVSLHTKIFRKVFTTFFKSLAFYSVMIIGFALAFYTLQGDKFVRDSNNSFINS</sequence>
<keyword evidence="5" id="KW-0407">Ion channel</keyword>
<dbReference type="EMBL" id="OU895879">
    <property type="protein sequence ID" value="CAG9806960.1"/>
    <property type="molecule type" value="Genomic_DNA"/>
</dbReference>
<evidence type="ECO:0000256" key="4">
    <source>
        <dbReference type="ARBA" id="ARBA00023065"/>
    </source>
</evidence>
<proteinExistence type="predicted"/>
<dbReference type="Gene3D" id="1.25.40.20">
    <property type="entry name" value="Ankyrin repeat-containing domain"/>
    <property type="match status" value="1"/>
</dbReference>
<feature type="transmembrane region" description="Helical" evidence="6">
    <location>
        <begin position="420"/>
        <end position="441"/>
    </location>
</feature>